<reference evidence="1" key="1">
    <citation type="journal article" date="2020" name="bioRxiv">
        <title>Chromosome-level reference genome of the European wasp spider Argiope bruennichi: a resource for studies on range expansion and evolutionary adaptation.</title>
        <authorList>
            <person name="Sheffer M.M."/>
            <person name="Hoppe A."/>
            <person name="Krehenwinkel H."/>
            <person name="Uhl G."/>
            <person name="Kuss A.W."/>
            <person name="Jensen L."/>
            <person name="Jensen C."/>
            <person name="Gillespie R.G."/>
            <person name="Hoff K.J."/>
            <person name="Prost S."/>
        </authorList>
    </citation>
    <scope>NUCLEOTIDE SEQUENCE</scope>
</reference>
<dbReference type="EMBL" id="JABXBU010002072">
    <property type="protein sequence ID" value="KAF8777388.1"/>
    <property type="molecule type" value="Genomic_DNA"/>
</dbReference>
<reference evidence="1" key="2">
    <citation type="submission" date="2020-06" db="EMBL/GenBank/DDBJ databases">
        <authorList>
            <person name="Sheffer M."/>
        </authorList>
    </citation>
    <scope>NUCLEOTIDE SEQUENCE</scope>
</reference>
<evidence type="ECO:0000313" key="1">
    <source>
        <dbReference type="EMBL" id="KAF8777388.1"/>
    </source>
</evidence>
<evidence type="ECO:0000313" key="2">
    <source>
        <dbReference type="Proteomes" id="UP000807504"/>
    </source>
</evidence>
<name>A0A8T0EPI8_ARGBR</name>
<keyword evidence="2" id="KW-1185">Reference proteome</keyword>
<dbReference type="Proteomes" id="UP000807504">
    <property type="component" value="Unassembled WGS sequence"/>
</dbReference>
<accession>A0A8T0EPI8</accession>
<comment type="caution">
    <text evidence="1">The sequence shown here is derived from an EMBL/GenBank/DDBJ whole genome shotgun (WGS) entry which is preliminary data.</text>
</comment>
<gene>
    <name evidence="1" type="ORF">HNY73_014256</name>
</gene>
<proteinExistence type="predicted"/>
<organism evidence="1 2">
    <name type="scientific">Argiope bruennichi</name>
    <name type="common">Wasp spider</name>
    <name type="synonym">Aranea bruennichi</name>
    <dbReference type="NCBI Taxonomy" id="94029"/>
    <lineage>
        <taxon>Eukaryota</taxon>
        <taxon>Metazoa</taxon>
        <taxon>Ecdysozoa</taxon>
        <taxon>Arthropoda</taxon>
        <taxon>Chelicerata</taxon>
        <taxon>Arachnida</taxon>
        <taxon>Araneae</taxon>
        <taxon>Araneomorphae</taxon>
        <taxon>Entelegynae</taxon>
        <taxon>Araneoidea</taxon>
        <taxon>Araneidae</taxon>
        <taxon>Argiope</taxon>
    </lineage>
</organism>
<protein>
    <submittedName>
        <fullName evidence="1">Uncharacterized protein</fullName>
    </submittedName>
</protein>
<dbReference type="AlphaFoldDB" id="A0A8T0EPI8"/>
<sequence length="285" mass="32657">MERQVKSHTAMFQQIHPIFIWRILLLEDQGKTLNGNLSATSAANINSTDVMKDGIQNTDSGSNFSIAVNPLENLITELTNGDKCIYMSAATTFPNVTSVATFVNTFMNAINCSKLLTTLFNITNARPEQYSQFKYRFIADVFRSRFVDAKEIAATAVRPIAKYFDVLPLPAMMRVYSNFFADFFFAEEILTPHNAKSLAQKYINSMEETAKRYKINKFDYDYYRKFQAIGVGTRNFFFSVIEPSLSETWELALYYAHEWLLAALDYGDLQDLTFKKEDICEKSEC</sequence>